<evidence type="ECO:0000313" key="1">
    <source>
        <dbReference type="EMBL" id="GFR20578.1"/>
    </source>
</evidence>
<reference evidence="1" key="1">
    <citation type="submission" date="2020-07" db="EMBL/GenBank/DDBJ databases">
        <title>Multicomponent nature underlies the extraordinary mechanical properties of spider dragline silk.</title>
        <authorList>
            <person name="Kono N."/>
            <person name="Nakamura H."/>
            <person name="Mori M."/>
            <person name="Yoshida Y."/>
            <person name="Ohtoshi R."/>
            <person name="Malay A.D."/>
            <person name="Moran D.A.P."/>
            <person name="Tomita M."/>
            <person name="Numata K."/>
            <person name="Arakawa K."/>
        </authorList>
    </citation>
    <scope>NUCLEOTIDE SEQUENCE</scope>
</reference>
<dbReference type="AlphaFoldDB" id="A0A8X6HC03"/>
<comment type="caution">
    <text evidence="1">The sequence shown here is derived from an EMBL/GenBank/DDBJ whole genome shotgun (WGS) entry which is preliminary data.</text>
</comment>
<keyword evidence="2" id="KW-1185">Reference proteome</keyword>
<accession>A0A8X6HC03</accession>
<gene>
    <name evidence="1" type="ORF">TNCT_403211</name>
</gene>
<proteinExistence type="predicted"/>
<sequence length="102" mass="11677">MACGLLETNPRWRRGGKTILFSVRSLSYTDARREVSRTALSYGSLVARQSPKIFMDSFKHCFVVWMDAFLLMSILLSMDGVESIVLLSRDILLENQFHCVQD</sequence>
<organism evidence="1 2">
    <name type="scientific">Trichonephila clavata</name>
    <name type="common">Joro spider</name>
    <name type="synonym">Nephila clavata</name>
    <dbReference type="NCBI Taxonomy" id="2740835"/>
    <lineage>
        <taxon>Eukaryota</taxon>
        <taxon>Metazoa</taxon>
        <taxon>Ecdysozoa</taxon>
        <taxon>Arthropoda</taxon>
        <taxon>Chelicerata</taxon>
        <taxon>Arachnida</taxon>
        <taxon>Araneae</taxon>
        <taxon>Araneomorphae</taxon>
        <taxon>Entelegynae</taxon>
        <taxon>Araneoidea</taxon>
        <taxon>Nephilidae</taxon>
        <taxon>Trichonephila</taxon>
    </lineage>
</organism>
<protein>
    <submittedName>
        <fullName evidence="1">Uncharacterized protein</fullName>
    </submittedName>
</protein>
<name>A0A8X6HC03_TRICU</name>
<dbReference type="Proteomes" id="UP000887116">
    <property type="component" value="Unassembled WGS sequence"/>
</dbReference>
<evidence type="ECO:0000313" key="2">
    <source>
        <dbReference type="Proteomes" id="UP000887116"/>
    </source>
</evidence>
<dbReference type="EMBL" id="BMAO01018087">
    <property type="protein sequence ID" value="GFR20578.1"/>
    <property type="molecule type" value="Genomic_DNA"/>
</dbReference>